<evidence type="ECO:0000256" key="7">
    <source>
        <dbReference type="ARBA" id="ARBA00022676"/>
    </source>
</evidence>
<protein>
    <recommendedName>
        <fullName evidence="4 11">Lipid-A-disaccharide synthase</fullName>
        <ecNumber evidence="3 11">2.4.1.182</ecNumber>
    </recommendedName>
</protein>
<dbReference type="EMBL" id="JAUCGM010000154">
    <property type="protein sequence ID" value="MDM8562436.1"/>
    <property type="molecule type" value="Genomic_DNA"/>
</dbReference>
<comment type="pathway">
    <text evidence="11">Bacterial outer membrane biogenesis; LPS lipid A biosynthesis.</text>
</comment>
<organism evidence="12 13">
    <name type="scientific">Candidatus Marithioploca araucensis</name>
    <dbReference type="NCBI Taxonomy" id="70273"/>
    <lineage>
        <taxon>Bacteria</taxon>
        <taxon>Pseudomonadati</taxon>
        <taxon>Pseudomonadota</taxon>
        <taxon>Gammaproteobacteria</taxon>
        <taxon>Thiotrichales</taxon>
        <taxon>Thiotrichaceae</taxon>
        <taxon>Candidatus Marithioploca</taxon>
    </lineage>
</organism>
<keyword evidence="6 11" id="KW-0441">Lipid A biosynthesis</keyword>
<reference evidence="12" key="1">
    <citation type="submission" date="2023-06" db="EMBL/GenBank/DDBJ databases">
        <title>Uncultivated large filamentous bacteria from sulfidic sediments reveal new species and different genomic features in energy metabolism and defense.</title>
        <authorList>
            <person name="Fonseca A."/>
        </authorList>
    </citation>
    <scope>NUCLEOTIDE SEQUENCE</scope>
    <source>
        <strain evidence="12">HSG4</strain>
    </source>
</reference>
<comment type="catalytic activity">
    <reaction evidence="10 11">
        <text>a lipid X + a UDP-2-N,3-O-bis[(3R)-3-hydroxyacyl]-alpha-D-glucosamine = a lipid A disaccharide + UDP + H(+)</text>
        <dbReference type="Rhea" id="RHEA:67828"/>
        <dbReference type="ChEBI" id="CHEBI:15378"/>
        <dbReference type="ChEBI" id="CHEBI:58223"/>
        <dbReference type="ChEBI" id="CHEBI:137748"/>
        <dbReference type="ChEBI" id="CHEBI:176338"/>
        <dbReference type="ChEBI" id="CHEBI:176343"/>
        <dbReference type="EC" id="2.4.1.182"/>
    </reaction>
</comment>
<keyword evidence="7 11" id="KW-0328">Glycosyltransferase</keyword>
<evidence type="ECO:0000256" key="3">
    <source>
        <dbReference type="ARBA" id="ARBA00012687"/>
    </source>
</evidence>
<proteinExistence type="inferred from homology"/>
<name>A0ABT7VRY6_9GAMM</name>
<keyword evidence="9 11" id="KW-0443">Lipid metabolism</keyword>
<dbReference type="EC" id="2.4.1.182" evidence="3 11"/>
<evidence type="ECO:0000256" key="8">
    <source>
        <dbReference type="ARBA" id="ARBA00022679"/>
    </source>
</evidence>
<evidence type="ECO:0000256" key="6">
    <source>
        <dbReference type="ARBA" id="ARBA00022556"/>
    </source>
</evidence>
<evidence type="ECO:0000313" key="12">
    <source>
        <dbReference type="EMBL" id="MDM8562436.1"/>
    </source>
</evidence>
<evidence type="ECO:0000256" key="4">
    <source>
        <dbReference type="ARBA" id="ARBA00020902"/>
    </source>
</evidence>
<dbReference type="Pfam" id="PF02684">
    <property type="entry name" value="LpxB"/>
    <property type="match status" value="1"/>
</dbReference>
<dbReference type="InterPro" id="IPR003835">
    <property type="entry name" value="Glyco_trans_19"/>
</dbReference>
<comment type="function">
    <text evidence="1 11">Condensation of UDP-2,3-diacylglucosamine and 2,3-diacylglucosamine-1-phosphate to form lipid A disaccharide, a precursor of lipid A, a phosphorylated glycolipid that anchors the lipopolysaccharide to the outer membrane of the cell.</text>
</comment>
<dbReference type="PANTHER" id="PTHR30372">
    <property type="entry name" value="LIPID-A-DISACCHARIDE SYNTHASE"/>
    <property type="match status" value="1"/>
</dbReference>
<evidence type="ECO:0000256" key="5">
    <source>
        <dbReference type="ARBA" id="ARBA00022516"/>
    </source>
</evidence>
<evidence type="ECO:0000256" key="1">
    <source>
        <dbReference type="ARBA" id="ARBA00002056"/>
    </source>
</evidence>
<dbReference type="SUPFAM" id="SSF53756">
    <property type="entry name" value="UDP-Glycosyltransferase/glycogen phosphorylase"/>
    <property type="match status" value="1"/>
</dbReference>
<evidence type="ECO:0000256" key="10">
    <source>
        <dbReference type="ARBA" id="ARBA00048975"/>
    </source>
</evidence>
<dbReference type="NCBIfam" id="TIGR00215">
    <property type="entry name" value="lpxB"/>
    <property type="match status" value="1"/>
</dbReference>
<accession>A0ABT7VRY6</accession>
<dbReference type="HAMAP" id="MF_00392">
    <property type="entry name" value="LpxB"/>
    <property type="match status" value="1"/>
</dbReference>
<dbReference type="PANTHER" id="PTHR30372:SF4">
    <property type="entry name" value="LIPID-A-DISACCHARIDE SYNTHASE, MITOCHONDRIAL-RELATED"/>
    <property type="match status" value="1"/>
</dbReference>
<dbReference type="GO" id="GO:0008915">
    <property type="term" value="F:lipid-A-disaccharide synthase activity"/>
    <property type="evidence" value="ECO:0007669"/>
    <property type="project" value="UniProtKB-EC"/>
</dbReference>
<evidence type="ECO:0000256" key="9">
    <source>
        <dbReference type="ARBA" id="ARBA00023098"/>
    </source>
</evidence>
<comment type="caution">
    <text evidence="12">The sequence shown here is derived from an EMBL/GenBank/DDBJ whole genome shotgun (WGS) entry which is preliminary data.</text>
</comment>
<evidence type="ECO:0000256" key="2">
    <source>
        <dbReference type="ARBA" id="ARBA00007868"/>
    </source>
</evidence>
<gene>
    <name evidence="11 12" type="primary">lpxB</name>
    <name evidence="12" type="ORF">QUF54_03690</name>
</gene>
<keyword evidence="5 11" id="KW-0444">Lipid biosynthesis</keyword>
<dbReference type="Proteomes" id="UP001171945">
    <property type="component" value="Unassembled WGS sequence"/>
</dbReference>
<evidence type="ECO:0000256" key="11">
    <source>
        <dbReference type="HAMAP-Rule" id="MF_00392"/>
    </source>
</evidence>
<keyword evidence="8 11" id="KW-0808">Transferase</keyword>
<sequence length="391" mass="43960">MDKGIIAGELSGDILGAGLIQALRARYPNALIEGIGGPKMLAAGFKSHYPLETLSVMGLVEVLRHYPRLKKCRDSLRDHFLQHPPDVFIGIDAPDFNLGLEYALKSAGITTIHYVSPSVWAWRQYRLRKIARACDLMLTLFPFEAAYYQRHQIPVQFVGHPLADDIPLQVDKLAARIHLGLPHQGILVALLPGSRRNEIRQLGSRFLQTARWLLARRSDLRFIMPLAHPHLKTLLTQQIAEIAPDLPLTLLDGQSREAMAAADVVLMASGTATLEAMLLKRPMVVAYRMAELTYWLAKWLVHIPYFSLPNLLAQEALVPEFLQHQVIPEKLGAACLHWLENPDQVALLQKRFTDLHHQLRRSASKEAADAVSKLKSVRNPVSSRNWVSKKL</sequence>
<evidence type="ECO:0000313" key="13">
    <source>
        <dbReference type="Proteomes" id="UP001171945"/>
    </source>
</evidence>
<comment type="similarity">
    <text evidence="2 11">Belongs to the LpxB family.</text>
</comment>
<keyword evidence="13" id="KW-1185">Reference proteome</keyword>